<reference evidence="1 2" key="1">
    <citation type="submission" date="2023-05" db="EMBL/GenBank/DDBJ databases">
        <title>Draft genome sequence of Streptomyces sp. B-S-A12 isolated from a cave soil in Thailand.</title>
        <authorList>
            <person name="Chamroensaksri N."/>
            <person name="Muangham S."/>
        </authorList>
    </citation>
    <scope>NUCLEOTIDE SEQUENCE [LARGE SCALE GENOMIC DNA]</scope>
    <source>
        <strain evidence="1 2">B-S-A12</strain>
    </source>
</reference>
<accession>A0ABT6T4Z9</accession>
<proteinExistence type="predicted"/>
<dbReference type="RefSeq" id="WP_282538846.1">
    <property type="nucleotide sequence ID" value="NZ_JASCIS010000045.1"/>
</dbReference>
<sequence length="266" mass="29725">MRLQWTDLPTATRDAVAARTGPIYAAKTAAKGANSEIATVLDTRTGRVFVKGLRCDHPRAWTQQREAAINPYVSPLAPRLLWTHDDGEWNLLAFEYLDGRPADYRPGSSDLPRVAEAIVALSQVRAPADLELKQIEQRLADYVDSPDDAELLRGDTVLHTDWTPDNVLMVEGAARVVDWAWPTRGAAWIDAACWVVWLISADHTPEDAERWAARIPAWSTAPTRNLDVFATAQQRLWDGIAADAPEVEWIQRLAAAATQWATYRRH</sequence>
<protein>
    <submittedName>
        <fullName evidence="1">Aminoglycoside phosphotransferase</fullName>
    </submittedName>
</protein>
<organism evidence="1 2">
    <name type="scientific">Streptomyces luteolus</name>
    <dbReference type="NCBI Taxonomy" id="3043615"/>
    <lineage>
        <taxon>Bacteria</taxon>
        <taxon>Bacillati</taxon>
        <taxon>Actinomycetota</taxon>
        <taxon>Actinomycetes</taxon>
        <taxon>Kitasatosporales</taxon>
        <taxon>Streptomycetaceae</taxon>
        <taxon>Streptomyces</taxon>
    </lineage>
</organism>
<evidence type="ECO:0000313" key="1">
    <source>
        <dbReference type="EMBL" id="MDI3422943.1"/>
    </source>
</evidence>
<dbReference type="SUPFAM" id="SSF56112">
    <property type="entry name" value="Protein kinase-like (PK-like)"/>
    <property type="match status" value="1"/>
</dbReference>
<comment type="caution">
    <text evidence="1">The sequence shown here is derived from an EMBL/GenBank/DDBJ whole genome shotgun (WGS) entry which is preliminary data.</text>
</comment>
<gene>
    <name evidence="1" type="ORF">QIT00_31115</name>
</gene>
<evidence type="ECO:0000313" key="2">
    <source>
        <dbReference type="Proteomes" id="UP001237105"/>
    </source>
</evidence>
<dbReference type="InterPro" id="IPR011009">
    <property type="entry name" value="Kinase-like_dom_sf"/>
</dbReference>
<dbReference type="Proteomes" id="UP001237105">
    <property type="component" value="Unassembled WGS sequence"/>
</dbReference>
<keyword evidence="2" id="KW-1185">Reference proteome</keyword>
<name>A0ABT6T4Z9_9ACTN</name>
<dbReference type="EMBL" id="JASCIS010000045">
    <property type="protein sequence ID" value="MDI3422943.1"/>
    <property type="molecule type" value="Genomic_DNA"/>
</dbReference>